<evidence type="ECO:0000313" key="1">
    <source>
        <dbReference type="EMBL" id="EEF69515.1"/>
    </source>
</evidence>
<reference evidence="1 2" key="1">
    <citation type="submission" date="2008-12" db="EMBL/GenBank/DDBJ databases">
        <authorList>
            <person name="Fulton L."/>
            <person name="Clifton S."/>
            <person name="Fulton B."/>
            <person name="Xu J."/>
            <person name="Minx P."/>
            <person name="Pepin K.H."/>
            <person name="Johnson M."/>
            <person name="Bhonagiri V."/>
            <person name="Nash W.E."/>
            <person name="Mardis E.R."/>
            <person name="Wilson R.K."/>
        </authorList>
    </citation>
    <scope>NUCLEOTIDE SEQUENCE [LARGE SCALE GENOMIC DNA]</scope>
    <source>
        <strain evidence="1 2">DSM 12042</strain>
    </source>
</reference>
<protein>
    <submittedName>
        <fullName evidence="1">Uncharacterized protein</fullName>
    </submittedName>
</protein>
<gene>
    <name evidence="1" type="ORF">HOLDEFILI_00303</name>
</gene>
<name>B9Y3C8_9FIRM</name>
<dbReference type="EMBL" id="ACCF01000015">
    <property type="protein sequence ID" value="EEF69515.1"/>
    <property type="molecule type" value="Genomic_DNA"/>
</dbReference>
<sequence length="67" mass="7560">MCFGLFQRTEYITSGNSIFNTDRFFHVHNRQVRGLKAFKKVNGTGSPDRHSPCFILRSSAAGNGFSF</sequence>
<reference evidence="1 2" key="2">
    <citation type="submission" date="2009-02" db="EMBL/GenBank/DDBJ databases">
        <title>Draft genome sequence of Holdemania filiformis DSM 12042.</title>
        <authorList>
            <person name="Sudarsanam P."/>
            <person name="Ley R."/>
            <person name="Guruge J."/>
            <person name="Turnbaugh P.J."/>
            <person name="Mahowald M."/>
            <person name="Liep D."/>
            <person name="Gordon J."/>
        </authorList>
    </citation>
    <scope>NUCLEOTIDE SEQUENCE [LARGE SCALE GENOMIC DNA]</scope>
    <source>
        <strain evidence="1 2">DSM 12042</strain>
    </source>
</reference>
<organism evidence="1 2">
    <name type="scientific">Holdemania filiformis DSM 12042</name>
    <dbReference type="NCBI Taxonomy" id="545696"/>
    <lineage>
        <taxon>Bacteria</taxon>
        <taxon>Bacillati</taxon>
        <taxon>Bacillota</taxon>
        <taxon>Erysipelotrichia</taxon>
        <taxon>Erysipelotrichales</taxon>
        <taxon>Erysipelotrichaceae</taxon>
        <taxon>Holdemania</taxon>
    </lineage>
</organism>
<dbReference type="Proteomes" id="UP000005950">
    <property type="component" value="Unassembled WGS sequence"/>
</dbReference>
<evidence type="ECO:0000313" key="2">
    <source>
        <dbReference type="Proteomes" id="UP000005950"/>
    </source>
</evidence>
<dbReference type="HOGENOM" id="CLU_2806621_0_0_9"/>
<accession>B9Y3C8</accession>
<dbReference type="AlphaFoldDB" id="B9Y3C8"/>
<proteinExistence type="predicted"/>
<comment type="caution">
    <text evidence="1">The sequence shown here is derived from an EMBL/GenBank/DDBJ whole genome shotgun (WGS) entry which is preliminary data.</text>
</comment>